<comment type="subcellular location">
    <subcellularLocation>
        <location evidence="1">Membrane</location>
        <topology evidence="1">Single-pass membrane protein</topology>
    </subcellularLocation>
</comment>
<proteinExistence type="predicted"/>
<evidence type="ECO:0000256" key="2">
    <source>
        <dbReference type="ARBA" id="ARBA00022692"/>
    </source>
</evidence>
<feature type="domain" description="Translocation and assembly module TamB C-terminal" evidence="5">
    <location>
        <begin position="892"/>
        <end position="1164"/>
    </location>
</feature>
<evidence type="ECO:0000256" key="1">
    <source>
        <dbReference type="ARBA" id="ARBA00004167"/>
    </source>
</evidence>
<sequence length="1218" mass="131116">MRRKLVLITLSVVACALLALVSLPWWLGAALNVVGGHYGVTFGEYRRVGYTRFELENVDVKVASVEVKASRVQLGTPLVWLAGRPGNVVIDDWSVDVTASKTPSKNPKPPRGWLVLRKLLGRIVDKLDTWLPPATARNGSVTWPGSRLDFSNVTWTKNELQVASLRWKQLDAAVGLKCDVAGDRWVLDVREQAGHWTADAVSTGAEIAVKGNWFDQPWTVAAQFAPTGWLPLEAQAKASQWTVPGNRAKLGAYYATVSGNGVVVWKDKTLSVELDAAGVPVDGKEVPPLQVKLQGSGQADRLTIDHLEVAMPGVTGQLSEPIEIGRDGQLFSGASRFELTADLAKQPWFKGRGRVTGSVNVTPRDTGIPLVEAVLTTVDAAIADWGTTQADVAVRVEWPQVQVSKASIRLVGGDQLALSGGWNADTHTLIDARLDGQISRATAARWLPEDAGFDTFDIKATAGGVWPAITHRGQVNAQALRVSPVRPLSVQGSWTGTGATIDEAKLNATASQTSVRLVASGNASAVKVSELVLAQSGEDRLRLMQPVRIARLPAWTVEPVIFKGPRGSIEGQLALGETGRITLNVQNFASSWIIDLLELKGPEWSVAALAVQGDWDRGPLRFTTTGAGRMQLNEGRSAEVALSAHGDGEGVVLDTLSATMDQQPVVSATGRLPVAVWPAQKPLLRFDDSAPLVLDAVTEPHALFWNEITSITGLVLTRPEVNLKIAGTLKKPTGEGSISIEKIAPGGAVWARSLPEIQSVKARLTGAREGLALESFNARVAGQEVRASGRLPVKDWAVLISDPLSLAEADGEARIEIPDADVAALAALAPAYLSPAGKLQIDISLKKGGQLQGFVKLKDAATRPLGPLGILQSISADIQLNGRTVTFTQVRASAGGQPVTLSGSVDLTDTKIPRLNLALRGEKLPFVRQAGLLVRGDIDLRIITDADGVTRITGNSKLGDSLFLMDVRSLLPSGGPRNAPGRRPPYFAVTIPPFNAWEIDVAVDGDRFLRLRTPVFNGVVSAHFRLRGTLGDPRATGDAIINQGQVMLPFATFVVRQGSVRIAESAPFEPRISLVGTSRRYGYDLRMEISGTTEKPQITFFSTPTLESEQVLLMVMAGETPQNEINYTGRERAARLGTYLGQSLLNQLGSDPAAADKLTIDVGERVSEQGRETYGISYELSPRWSLVGEYDEYDEYNLGVKWRIFSEKREDKPTDAKK</sequence>
<organism evidence="6 7">
    <name type="scientific">Rariglobus hedericola</name>
    <dbReference type="NCBI Taxonomy" id="2597822"/>
    <lineage>
        <taxon>Bacteria</taxon>
        <taxon>Pseudomonadati</taxon>
        <taxon>Verrucomicrobiota</taxon>
        <taxon>Opitutia</taxon>
        <taxon>Opitutales</taxon>
        <taxon>Opitutaceae</taxon>
        <taxon>Rariglobus</taxon>
    </lineage>
</organism>
<dbReference type="GO" id="GO:0009306">
    <property type="term" value="P:protein secretion"/>
    <property type="evidence" value="ECO:0007669"/>
    <property type="project" value="InterPro"/>
</dbReference>
<gene>
    <name evidence="6" type="ORF">FPL22_03970</name>
</gene>
<protein>
    <recommendedName>
        <fullName evidence="5">Translocation and assembly module TamB C-terminal domain-containing protein</fullName>
    </recommendedName>
</protein>
<evidence type="ECO:0000313" key="7">
    <source>
        <dbReference type="Proteomes" id="UP000315648"/>
    </source>
</evidence>
<dbReference type="AlphaFoldDB" id="A0A556QP96"/>
<dbReference type="Proteomes" id="UP000315648">
    <property type="component" value="Unassembled WGS sequence"/>
</dbReference>
<name>A0A556QP96_9BACT</name>
<keyword evidence="3" id="KW-1133">Transmembrane helix</keyword>
<keyword evidence="2" id="KW-0812">Transmembrane</keyword>
<evidence type="ECO:0000259" key="5">
    <source>
        <dbReference type="Pfam" id="PF04357"/>
    </source>
</evidence>
<reference evidence="6 7" key="1">
    <citation type="submission" date="2019-07" db="EMBL/GenBank/DDBJ databases">
        <title>Description of 53C-WASEF.</title>
        <authorList>
            <person name="Pitt A."/>
            <person name="Hahn M.W."/>
        </authorList>
    </citation>
    <scope>NUCLEOTIDE SEQUENCE [LARGE SCALE GENOMIC DNA]</scope>
    <source>
        <strain evidence="6 7">53C-WASEF</strain>
    </source>
</reference>
<dbReference type="EMBL" id="VMBG01000001">
    <property type="protein sequence ID" value="TSJ78466.1"/>
    <property type="molecule type" value="Genomic_DNA"/>
</dbReference>
<evidence type="ECO:0000313" key="6">
    <source>
        <dbReference type="EMBL" id="TSJ78466.1"/>
    </source>
</evidence>
<dbReference type="OrthoDB" id="177865at2"/>
<dbReference type="Pfam" id="PF04357">
    <property type="entry name" value="TamB"/>
    <property type="match status" value="1"/>
</dbReference>
<comment type="caution">
    <text evidence="6">The sequence shown here is derived from an EMBL/GenBank/DDBJ whole genome shotgun (WGS) entry which is preliminary data.</text>
</comment>
<keyword evidence="7" id="KW-1185">Reference proteome</keyword>
<dbReference type="PROSITE" id="PS51257">
    <property type="entry name" value="PROKAR_LIPOPROTEIN"/>
    <property type="match status" value="1"/>
</dbReference>
<keyword evidence="4" id="KW-0472">Membrane</keyword>
<accession>A0A556QP96</accession>
<evidence type="ECO:0000256" key="4">
    <source>
        <dbReference type="ARBA" id="ARBA00023136"/>
    </source>
</evidence>
<dbReference type="GO" id="GO:0005886">
    <property type="term" value="C:plasma membrane"/>
    <property type="evidence" value="ECO:0007669"/>
    <property type="project" value="InterPro"/>
</dbReference>
<dbReference type="InterPro" id="IPR007452">
    <property type="entry name" value="TamB_C"/>
</dbReference>
<dbReference type="RefSeq" id="WP_144228807.1">
    <property type="nucleotide sequence ID" value="NZ_CBCRVV010000024.1"/>
</dbReference>
<evidence type="ECO:0000256" key="3">
    <source>
        <dbReference type="ARBA" id="ARBA00022989"/>
    </source>
</evidence>